<comment type="similarity">
    <text evidence="1">Belongs to the peptidase A1 family.</text>
</comment>
<reference evidence="3" key="1">
    <citation type="submission" date="2019-05" db="EMBL/GenBank/DDBJ databases">
        <title>The de novo reference genome and transcriptome assemblies of the wild tomato species Solanum chilense.</title>
        <authorList>
            <person name="Stam R."/>
            <person name="Nosenko T."/>
            <person name="Hoerger A.C."/>
            <person name="Stephan W."/>
            <person name="Seidel M.A."/>
            <person name="Kuhn J.M.M."/>
            <person name="Haberer G."/>
            <person name="Tellier A."/>
        </authorList>
    </citation>
    <scope>NUCLEOTIDE SEQUENCE</scope>
    <source>
        <tissue evidence="3">Mature leaves</tissue>
    </source>
</reference>
<dbReference type="InterPro" id="IPR032861">
    <property type="entry name" value="TAXi_N"/>
</dbReference>
<comment type="caution">
    <text evidence="3">The sequence shown here is derived from an EMBL/GenBank/DDBJ whole genome shotgun (WGS) entry which is preliminary data.</text>
</comment>
<feature type="non-terminal residue" evidence="3">
    <location>
        <position position="236"/>
    </location>
</feature>
<organism evidence="3">
    <name type="scientific">Solanum chilense</name>
    <name type="common">Tomato</name>
    <name type="synonym">Lycopersicon chilense</name>
    <dbReference type="NCBI Taxonomy" id="4083"/>
    <lineage>
        <taxon>Eukaryota</taxon>
        <taxon>Viridiplantae</taxon>
        <taxon>Streptophyta</taxon>
        <taxon>Embryophyta</taxon>
        <taxon>Tracheophyta</taxon>
        <taxon>Spermatophyta</taxon>
        <taxon>Magnoliopsida</taxon>
        <taxon>eudicotyledons</taxon>
        <taxon>Gunneridae</taxon>
        <taxon>Pentapetalae</taxon>
        <taxon>asterids</taxon>
        <taxon>lamiids</taxon>
        <taxon>Solanales</taxon>
        <taxon>Solanaceae</taxon>
        <taxon>Solanoideae</taxon>
        <taxon>Solaneae</taxon>
        <taxon>Solanum</taxon>
        <taxon>Solanum subgen. Lycopersicon</taxon>
    </lineage>
</organism>
<sequence>MNFYDADNSSTSSVISCSASVCTSDECSETNQCAYSLHYADDSGTSGYFVSDLFYFDKFLRTSLIAKSSTSIIFGCSTYQLGALILTDGAVDGILGFGQQRLSIISQLSSHGISPKSFSHCLKGEGSGGGILVLGEILHPSMVYTPLVPSKGHYNVYLQSISVHGRILPIDPEAFANSGDRGTIVDSGTSLVYLVAEAYESVVNAVSILLTNRSQPQIYFLDVSSSGFKYKLFDIV</sequence>
<dbReference type="SUPFAM" id="SSF50630">
    <property type="entry name" value="Acid proteases"/>
    <property type="match status" value="1"/>
</dbReference>
<dbReference type="InterPro" id="IPR021109">
    <property type="entry name" value="Peptidase_aspartic_dom_sf"/>
</dbReference>
<dbReference type="AlphaFoldDB" id="A0A6N2APU5"/>
<dbReference type="PANTHER" id="PTHR13683:SF875">
    <property type="entry name" value="EUKARYOTIC ASPARTYL PROTEASE FAMILY PROTEIN"/>
    <property type="match status" value="1"/>
</dbReference>
<proteinExistence type="inferred from homology"/>
<dbReference type="InterPro" id="IPR032799">
    <property type="entry name" value="TAXi_C"/>
</dbReference>
<feature type="domain" description="Peptidase A1" evidence="2">
    <location>
        <begin position="1"/>
        <end position="236"/>
    </location>
</feature>
<dbReference type="PANTHER" id="PTHR13683">
    <property type="entry name" value="ASPARTYL PROTEASES"/>
    <property type="match status" value="1"/>
</dbReference>
<gene>
    <name evidence="3" type="ORF">EJD97_001062</name>
</gene>
<dbReference type="Pfam" id="PF14541">
    <property type="entry name" value="TAXi_C"/>
    <property type="match status" value="1"/>
</dbReference>
<accession>A0A6N2APU5</accession>
<dbReference type="InterPro" id="IPR033121">
    <property type="entry name" value="PEPTIDASE_A1"/>
</dbReference>
<dbReference type="Gene3D" id="2.40.70.10">
    <property type="entry name" value="Acid Proteases"/>
    <property type="match status" value="2"/>
</dbReference>
<evidence type="ECO:0000256" key="1">
    <source>
        <dbReference type="ARBA" id="ARBA00007447"/>
    </source>
</evidence>
<dbReference type="EMBL" id="RXGB01010982">
    <property type="protein sequence ID" value="TMW83660.1"/>
    <property type="molecule type" value="Genomic_DNA"/>
</dbReference>
<dbReference type="GO" id="GO:0004190">
    <property type="term" value="F:aspartic-type endopeptidase activity"/>
    <property type="evidence" value="ECO:0007669"/>
    <property type="project" value="InterPro"/>
</dbReference>
<dbReference type="PROSITE" id="PS51767">
    <property type="entry name" value="PEPTIDASE_A1"/>
    <property type="match status" value="1"/>
</dbReference>
<evidence type="ECO:0000313" key="3">
    <source>
        <dbReference type="EMBL" id="TMW83660.1"/>
    </source>
</evidence>
<dbReference type="GO" id="GO:0006508">
    <property type="term" value="P:proteolysis"/>
    <property type="evidence" value="ECO:0007669"/>
    <property type="project" value="InterPro"/>
</dbReference>
<protein>
    <recommendedName>
        <fullName evidence="2">Peptidase A1 domain-containing protein</fullName>
    </recommendedName>
</protein>
<dbReference type="Pfam" id="PF14543">
    <property type="entry name" value="TAXi_N"/>
    <property type="match status" value="1"/>
</dbReference>
<dbReference type="InterPro" id="IPR001461">
    <property type="entry name" value="Aspartic_peptidase_A1"/>
</dbReference>
<name>A0A6N2APU5_SOLCI</name>
<evidence type="ECO:0000259" key="2">
    <source>
        <dbReference type="PROSITE" id="PS51767"/>
    </source>
</evidence>